<evidence type="ECO:0000256" key="3">
    <source>
        <dbReference type="ARBA" id="ARBA00022801"/>
    </source>
</evidence>
<dbReference type="Proteomes" id="UP001353858">
    <property type="component" value="Unassembled WGS sequence"/>
</dbReference>
<evidence type="ECO:0000256" key="1">
    <source>
        <dbReference type="ARBA" id="ARBA00005964"/>
    </source>
</evidence>
<keyword evidence="3" id="KW-0378">Hydrolase</keyword>
<dbReference type="FunFam" id="3.40.50.1820:FF:000155">
    <property type="entry name" value="Carboxylic ester hydrolase"/>
    <property type="match status" value="1"/>
</dbReference>
<proteinExistence type="inferred from homology"/>
<name>A0AAN7PXN7_9COLE</name>
<dbReference type="AlphaFoldDB" id="A0AAN7PXN7"/>
<dbReference type="InterPro" id="IPR002018">
    <property type="entry name" value="CarbesteraseB"/>
</dbReference>
<organism evidence="9 10">
    <name type="scientific">Aquatica leii</name>
    <dbReference type="NCBI Taxonomy" id="1421715"/>
    <lineage>
        <taxon>Eukaryota</taxon>
        <taxon>Metazoa</taxon>
        <taxon>Ecdysozoa</taxon>
        <taxon>Arthropoda</taxon>
        <taxon>Hexapoda</taxon>
        <taxon>Insecta</taxon>
        <taxon>Pterygota</taxon>
        <taxon>Neoptera</taxon>
        <taxon>Endopterygota</taxon>
        <taxon>Coleoptera</taxon>
        <taxon>Polyphaga</taxon>
        <taxon>Elateriformia</taxon>
        <taxon>Elateroidea</taxon>
        <taxon>Lampyridae</taxon>
        <taxon>Luciolinae</taxon>
        <taxon>Aquatica</taxon>
    </lineage>
</organism>
<dbReference type="InterPro" id="IPR019826">
    <property type="entry name" value="Carboxylesterase_B_AS"/>
</dbReference>
<keyword evidence="10" id="KW-1185">Reference proteome</keyword>
<dbReference type="EMBL" id="JARPUR010000003">
    <property type="protein sequence ID" value="KAK4880594.1"/>
    <property type="molecule type" value="Genomic_DNA"/>
</dbReference>
<comment type="similarity">
    <text evidence="1">Belongs to the type-B carboxylesterase/lipase family.</text>
</comment>
<dbReference type="CDD" id="cd00312">
    <property type="entry name" value="Esterase_lipase"/>
    <property type="match status" value="1"/>
</dbReference>
<dbReference type="InterPro" id="IPR019819">
    <property type="entry name" value="Carboxylesterase_B_CS"/>
</dbReference>
<evidence type="ECO:0000256" key="5">
    <source>
        <dbReference type="ARBA" id="ARBA00023180"/>
    </source>
</evidence>
<dbReference type="PROSITE" id="PS00122">
    <property type="entry name" value="CARBOXYLESTERASE_B_1"/>
    <property type="match status" value="1"/>
</dbReference>
<dbReference type="Pfam" id="PF00135">
    <property type="entry name" value="COesterase"/>
    <property type="match status" value="1"/>
</dbReference>
<keyword evidence="5" id="KW-0325">Glycoprotein</keyword>
<dbReference type="Gene3D" id="3.40.50.1820">
    <property type="entry name" value="alpha/beta hydrolase"/>
    <property type="match status" value="1"/>
</dbReference>
<evidence type="ECO:0000259" key="8">
    <source>
        <dbReference type="Pfam" id="PF08241"/>
    </source>
</evidence>
<comment type="caution">
    <text evidence="9">The sequence shown here is derived from an EMBL/GenBank/DDBJ whole genome shotgun (WGS) entry which is preliminary data.</text>
</comment>
<feature type="chain" id="PRO_5043046526" evidence="6">
    <location>
        <begin position="17"/>
        <end position="920"/>
    </location>
</feature>
<reference evidence="10" key="1">
    <citation type="submission" date="2023-01" db="EMBL/GenBank/DDBJ databases">
        <title>Key to firefly adult light organ development and bioluminescence: homeobox transcription factors regulate luciferase expression and transportation to peroxisome.</title>
        <authorList>
            <person name="Fu X."/>
        </authorList>
    </citation>
    <scope>NUCLEOTIDE SEQUENCE [LARGE SCALE GENOMIC DNA]</scope>
</reference>
<gene>
    <name evidence="9" type="ORF">RN001_008740</name>
</gene>
<evidence type="ECO:0000259" key="7">
    <source>
        <dbReference type="Pfam" id="PF00135"/>
    </source>
</evidence>
<dbReference type="PANTHER" id="PTHR43142:SF1">
    <property type="entry name" value="CARBOXYLIC ESTER HYDROLASE"/>
    <property type="match status" value="1"/>
</dbReference>
<sequence length="920" mass="105280">MLTFLILICACTIITTQNAPQLKIHQGILTGSYRETWNGRVFSSFTGVPYAEPPIDELRFKAPVPAVPWKGVLDATKQHAICPQMNVYEENFNISGNEDCLYLNVYTPRIEFLNNEQLLPVLFYIHGGGWMCGSANMYGPKILLDQDVILVTTNYRLGALGFLSTGDSVVPGNNGLKDQNLALKWVKNNIIHFGGNPSSITVFGQSAGAASTHYHTLSPLSKDLINGAILLSGSAMAPWAFGLPSLALNNTKNLANFVNCPYTSSEVLIECLKKVPANEIVAQDLKFLEWSYHPMIPFKPVLEEQSEEAFLTEEPADIIKSNNAAKVPIIVGFTTEDGAFKAAYLFKRRNLLEEINKDFNRMAPFLLVYHESTSNQDKISEKVQKHYFGNCEIDNNAKAAFTDMITDSWFHLPADTTVRLHTQYTDQKVYYYLFGYRGSETFTTLYKSTEDDYDYGTCHCDDLLYLFNFDIFPNYKPKNGDETMNKIMTSLWINFAKTGNPTPNKTEILKTIWHPVATKNHEYYFIKNDKEMNMRSNLNKERLKIWKNVPFNARWKKIRDELSNDKQTTLKCKFSVVEKMNEPETYVQFGTGGERTKFILDKYTSLFNGNSKYSVLDIGSGPEEMVGIDISSKMVEFANSVYANEKLTFQQMNIEGLVPTELLKHFDYVVSFWVLHWVVDIRTTFKNISKMLKPGGSTLLYFIANSQLFDAYKKVWTLTKWAPYISDCRIIQSPYQNSKNPESDLKKDLQEVGFEVEICYIDKMIFEFTTDDECRGLLLSLIPILDKIPSYLKDDFIEDHLKYFRVQNLHSNSNNNDNLFTSSLSDFIPNLVNCKNVVEEIQQSASDLKPHEELKAYPVQPEAHSSNQIYSTESQDFCNKEIEYVNDFNTQLFNDYIDEPEIYRHEVFQQEGHGALSKTF</sequence>
<feature type="domain" description="Carboxylesterase type B" evidence="7">
    <location>
        <begin position="19"/>
        <end position="546"/>
    </location>
</feature>
<dbReference type="InterPro" id="IPR013216">
    <property type="entry name" value="Methyltransf_11"/>
</dbReference>
<feature type="signal peptide" evidence="6">
    <location>
        <begin position="1"/>
        <end position="16"/>
    </location>
</feature>
<dbReference type="SUPFAM" id="SSF53335">
    <property type="entry name" value="S-adenosyl-L-methionine-dependent methyltransferases"/>
    <property type="match status" value="1"/>
</dbReference>
<keyword evidence="6" id="KW-0732">Signal</keyword>
<keyword evidence="2" id="KW-0719">Serine esterase</keyword>
<evidence type="ECO:0000313" key="10">
    <source>
        <dbReference type="Proteomes" id="UP001353858"/>
    </source>
</evidence>
<keyword evidence="4" id="KW-1015">Disulfide bond</keyword>
<dbReference type="InterPro" id="IPR029058">
    <property type="entry name" value="AB_hydrolase_fold"/>
</dbReference>
<evidence type="ECO:0000313" key="9">
    <source>
        <dbReference type="EMBL" id="KAK4880594.1"/>
    </source>
</evidence>
<dbReference type="SUPFAM" id="SSF53474">
    <property type="entry name" value="alpha/beta-Hydrolases"/>
    <property type="match status" value="1"/>
</dbReference>
<evidence type="ECO:0000256" key="2">
    <source>
        <dbReference type="ARBA" id="ARBA00022487"/>
    </source>
</evidence>
<dbReference type="GO" id="GO:0052689">
    <property type="term" value="F:carboxylic ester hydrolase activity"/>
    <property type="evidence" value="ECO:0007669"/>
    <property type="project" value="UniProtKB-KW"/>
</dbReference>
<evidence type="ECO:0000256" key="6">
    <source>
        <dbReference type="SAM" id="SignalP"/>
    </source>
</evidence>
<dbReference type="PROSITE" id="PS00941">
    <property type="entry name" value="CARBOXYLESTERASE_B_2"/>
    <property type="match status" value="1"/>
</dbReference>
<dbReference type="InterPro" id="IPR029063">
    <property type="entry name" value="SAM-dependent_MTases_sf"/>
</dbReference>
<accession>A0AAN7PXN7</accession>
<evidence type="ECO:0000256" key="4">
    <source>
        <dbReference type="ARBA" id="ARBA00023157"/>
    </source>
</evidence>
<dbReference type="CDD" id="cd02440">
    <property type="entry name" value="AdoMet_MTases"/>
    <property type="match status" value="1"/>
</dbReference>
<dbReference type="Pfam" id="PF08241">
    <property type="entry name" value="Methyltransf_11"/>
    <property type="match status" value="1"/>
</dbReference>
<feature type="domain" description="Methyltransferase type 11" evidence="8">
    <location>
        <begin position="621"/>
        <end position="698"/>
    </location>
</feature>
<dbReference type="Gene3D" id="3.40.50.150">
    <property type="entry name" value="Vaccinia Virus protein VP39"/>
    <property type="match status" value="1"/>
</dbReference>
<dbReference type="PANTHER" id="PTHR43142">
    <property type="entry name" value="CARBOXYLIC ESTER HYDROLASE"/>
    <property type="match status" value="1"/>
</dbReference>
<dbReference type="GO" id="GO:0008757">
    <property type="term" value="F:S-adenosylmethionine-dependent methyltransferase activity"/>
    <property type="evidence" value="ECO:0007669"/>
    <property type="project" value="InterPro"/>
</dbReference>
<protein>
    <submittedName>
        <fullName evidence="9">Uncharacterized protein</fullName>
    </submittedName>
</protein>